<dbReference type="Proteomes" id="UP000007879">
    <property type="component" value="Unassembled WGS sequence"/>
</dbReference>
<feature type="domain" description="Glycosyl transferase family 1" evidence="15">
    <location>
        <begin position="259"/>
        <end position="429"/>
    </location>
</feature>
<dbReference type="eggNOG" id="KOG1387">
    <property type="taxonomic scope" value="Eukaryota"/>
</dbReference>
<evidence type="ECO:0000256" key="8">
    <source>
        <dbReference type="ARBA" id="ARBA00022692"/>
    </source>
</evidence>
<keyword evidence="7 14" id="KW-0808">Transferase</keyword>
<dbReference type="GO" id="GO:0006487">
    <property type="term" value="P:protein N-linked glycosylation"/>
    <property type="evidence" value="ECO:0007669"/>
    <property type="project" value="TreeGrafter"/>
</dbReference>
<dbReference type="EnsemblMetazoa" id="XM_011411867.2">
    <property type="protein sequence ID" value="XP_011410169.1"/>
    <property type="gene ID" value="LOC105316734"/>
</dbReference>
<evidence type="ECO:0000256" key="13">
    <source>
        <dbReference type="ARBA" id="ARBA00045128"/>
    </source>
</evidence>
<evidence type="ECO:0000256" key="12">
    <source>
        <dbReference type="ARBA" id="ARBA00045065"/>
    </source>
</evidence>
<proteinExistence type="inferred from homology"/>
<dbReference type="InterPro" id="IPR031814">
    <property type="entry name" value="ALG11_N"/>
</dbReference>
<evidence type="ECO:0000256" key="10">
    <source>
        <dbReference type="ARBA" id="ARBA00022989"/>
    </source>
</evidence>
<dbReference type="OrthoDB" id="2276068at2759"/>
<evidence type="ECO:0000256" key="14">
    <source>
        <dbReference type="RuleBase" id="RU367051"/>
    </source>
</evidence>
<keyword evidence="6 14" id="KW-0328">Glycosyltransferase</keyword>
<dbReference type="InterPro" id="IPR001296">
    <property type="entry name" value="Glyco_trans_1"/>
</dbReference>
<comment type="similarity">
    <text evidence="3 14">Belongs to the glycosyltransferase group 1 family. Glycosyltransferase 4 subfamily.</text>
</comment>
<dbReference type="Pfam" id="PF00534">
    <property type="entry name" value="Glycos_transf_1"/>
    <property type="match status" value="1"/>
</dbReference>
<keyword evidence="11 14" id="KW-0472">Membrane</keyword>
<comment type="subcellular location">
    <subcellularLocation>
        <location evidence="1">Endoplasmic reticulum membrane</location>
        <topology evidence="1">Single-pass membrane protein</topology>
    </subcellularLocation>
</comment>
<dbReference type="Pfam" id="PF15924">
    <property type="entry name" value="ALG11_N"/>
    <property type="match status" value="1"/>
</dbReference>
<keyword evidence="10 14" id="KW-1133">Transmembrane helix</keyword>
<dbReference type="PANTHER" id="PTHR45919:SF1">
    <property type="entry name" value="GDP-MAN:MAN(3)GLCNAC(2)-PP-DOL ALPHA-1,2-MANNOSYLTRANSFERASE"/>
    <property type="match status" value="1"/>
</dbReference>
<organism evidence="17">
    <name type="scientific">Amphimedon queenslandica</name>
    <name type="common">Sponge</name>
    <dbReference type="NCBI Taxonomy" id="400682"/>
    <lineage>
        <taxon>Eukaryota</taxon>
        <taxon>Metazoa</taxon>
        <taxon>Porifera</taxon>
        <taxon>Demospongiae</taxon>
        <taxon>Heteroscleromorpha</taxon>
        <taxon>Haplosclerida</taxon>
        <taxon>Niphatidae</taxon>
        <taxon>Amphimedon</taxon>
    </lineage>
</organism>
<dbReference type="AlphaFoldDB" id="A0A1X7VJZ7"/>
<evidence type="ECO:0000256" key="9">
    <source>
        <dbReference type="ARBA" id="ARBA00022824"/>
    </source>
</evidence>
<comment type="catalytic activity">
    <reaction evidence="12 14">
        <text>an alpha-D-Man-(1-&gt;3)-[alpha-D-Man-(1-&gt;6)]-beta-D-Man-(1-&gt;4)-beta-D-GlcNAc-(1-&gt;4)-alpha-D-GlcNAc-diphospho-di-trans,poly-cis-dolichol + 2 GDP-alpha-D-mannose = an alpha-D-Man-(1-&gt;2)-alpha-D-Man-(1-&gt;2)-alpha-D-Man-(1-&gt;3)-[alpha-D-Man-(1-&gt;6)]-beta-D-Man-(1-&gt;4)-beta-D-GlcNAc-(1-&gt;4)-alpha-D-GlcNAc-diphospho-di-trans,poly-cis-dolichol + 2 GDP + 2 H(+)</text>
        <dbReference type="Rhea" id="RHEA:29523"/>
        <dbReference type="Rhea" id="RHEA-COMP:19515"/>
        <dbReference type="Rhea" id="RHEA-COMP:19516"/>
        <dbReference type="ChEBI" id="CHEBI:15378"/>
        <dbReference type="ChEBI" id="CHEBI:57527"/>
        <dbReference type="ChEBI" id="CHEBI:58189"/>
        <dbReference type="ChEBI" id="CHEBI:132511"/>
        <dbReference type="ChEBI" id="CHEBI:132515"/>
        <dbReference type="EC" id="2.4.1.131"/>
    </reaction>
    <physiologicalReaction direction="left-to-right" evidence="12 14">
        <dbReference type="Rhea" id="RHEA:29524"/>
    </physiologicalReaction>
</comment>
<dbReference type="PANTHER" id="PTHR45919">
    <property type="entry name" value="GDP-MAN:MAN(3)GLCNAC(2)-PP-DOL ALPHA-1,2-MANNOSYLTRANSFERASE"/>
    <property type="match status" value="1"/>
</dbReference>
<evidence type="ECO:0000313" key="18">
    <source>
        <dbReference type="Proteomes" id="UP000007879"/>
    </source>
</evidence>
<feature type="transmembrane region" description="Helical" evidence="14">
    <location>
        <begin position="146"/>
        <end position="169"/>
    </location>
</feature>
<dbReference type="Gene3D" id="3.40.50.2000">
    <property type="entry name" value="Glycogen Phosphorylase B"/>
    <property type="match status" value="1"/>
</dbReference>
<dbReference type="EnsemblMetazoa" id="Aqu2.1.39782_001">
    <property type="protein sequence ID" value="Aqu2.1.39782_001"/>
    <property type="gene ID" value="Aqu2.1.39782"/>
</dbReference>
<dbReference type="CDD" id="cd03806">
    <property type="entry name" value="GT4_ALG11-like"/>
    <property type="match status" value="1"/>
</dbReference>
<evidence type="ECO:0000256" key="2">
    <source>
        <dbReference type="ARBA" id="ARBA00004922"/>
    </source>
</evidence>
<feature type="domain" description="ALG11 mannosyltransferase N-terminal" evidence="16">
    <location>
        <begin position="30"/>
        <end position="239"/>
    </location>
</feature>
<evidence type="ECO:0000256" key="3">
    <source>
        <dbReference type="ARBA" id="ARBA00009481"/>
    </source>
</evidence>
<dbReference type="GO" id="GO:0005789">
    <property type="term" value="C:endoplasmic reticulum membrane"/>
    <property type="evidence" value="ECO:0007669"/>
    <property type="project" value="UniProtKB-SubCell"/>
</dbReference>
<evidence type="ECO:0000313" key="17">
    <source>
        <dbReference type="EnsemblMetazoa" id="Aqu2.1.39782_001"/>
    </source>
</evidence>
<comment type="pathway">
    <text evidence="2 14">Protein modification; protein glycosylation.</text>
</comment>
<keyword evidence="9 14" id="KW-0256">Endoplasmic reticulum</keyword>
<comment type="function">
    <text evidence="13">GDP-Man:Man(3)GlcNAc(2)-PP-Dol alpha-1,2-mannosyltransferase that operates in the biosynthetic pathway of dolichol-linked oligosaccharides, the glycan precursors employed in protein asparagine (N)-glycosylation. The assembly of dolichol-linked oligosaccharides begins on the cytosolic side of the endoplasmic reticulum membrane and finishes in its lumen. The sequential addition of sugars to dolichol pyrophosphate produces dolichol-linked oligosaccharides containing fourteen sugars, including two GlcNAcs, nine mannoses and three glucoses. Once assembled, the oligosaccharide is transferred from the lipid to nascent proteins by oligosaccharyltransferases. Catalyzes, on the cytoplasmic face of the endoplasmic reticulum, the addition of the fourth and fifth mannose residues to the dolichol-linked oligosaccharide chain, to produce Man(5)GlcNAc(2)-PP-dolichol core oligosaccharide. Man(5)GlcNAc(2)-PP-dolichol is a substrate for ALG3, the following enzyme in the biosynthetic pathway.</text>
</comment>
<keyword evidence="8 14" id="KW-0812">Transmembrane</keyword>
<dbReference type="STRING" id="400682.A0A1X7VJZ7"/>
<dbReference type="InterPro" id="IPR038013">
    <property type="entry name" value="ALG11"/>
</dbReference>
<dbReference type="KEGG" id="aqu:105316734"/>
<evidence type="ECO:0000256" key="7">
    <source>
        <dbReference type="ARBA" id="ARBA00022679"/>
    </source>
</evidence>
<dbReference type="EC" id="2.4.1.131" evidence="4 14"/>
<keyword evidence="18" id="KW-1185">Reference proteome</keyword>
<name>A0A1X7VJZ7_AMPQE</name>
<evidence type="ECO:0000256" key="11">
    <source>
        <dbReference type="ARBA" id="ARBA00023136"/>
    </source>
</evidence>
<evidence type="ECO:0000259" key="16">
    <source>
        <dbReference type="Pfam" id="PF15924"/>
    </source>
</evidence>
<reference evidence="18" key="1">
    <citation type="journal article" date="2010" name="Nature">
        <title>The Amphimedon queenslandica genome and the evolution of animal complexity.</title>
        <authorList>
            <person name="Srivastava M."/>
            <person name="Simakov O."/>
            <person name="Chapman J."/>
            <person name="Fahey B."/>
            <person name="Gauthier M.E."/>
            <person name="Mitros T."/>
            <person name="Richards G.S."/>
            <person name="Conaco C."/>
            <person name="Dacre M."/>
            <person name="Hellsten U."/>
            <person name="Larroux C."/>
            <person name="Putnam N.H."/>
            <person name="Stanke M."/>
            <person name="Adamska M."/>
            <person name="Darling A."/>
            <person name="Degnan S.M."/>
            <person name="Oakley T.H."/>
            <person name="Plachetzki D.C."/>
            <person name="Zhai Y."/>
            <person name="Adamski M."/>
            <person name="Calcino A."/>
            <person name="Cummins S.F."/>
            <person name="Goodstein D.M."/>
            <person name="Harris C."/>
            <person name="Jackson D.J."/>
            <person name="Leys S.P."/>
            <person name="Shu S."/>
            <person name="Woodcroft B.J."/>
            <person name="Vervoort M."/>
            <person name="Kosik K.S."/>
            <person name="Manning G."/>
            <person name="Degnan B.M."/>
            <person name="Rokhsar D.S."/>
        </authorList>
    </citation>
    <scope>NUCLEOTIDE SEQUENCE [LARGE SCALE GENOMIC DNA]</scope>
</reference>
<evidence type="ECO:0000256" key="1">
    <source>
        <dbReference type="ARBA" id="ARBA00004389"/>
    </source>
</evidence>
<evidence type="ECO:0000259" key="15">
    <source>
        <dbReference type="Pfam" id="PF00534"/>
    </source>
</evidence>
<dbReference type="SUPFAM" id="SSF53756">
    <property type="entry name" value="UDP-Glycosyltransferase/glycogen phosphorylase"/>
    <property type="match status" value="1"/>
</dbReference>
<evidence type="ECO:0000256" key="6">
    <source>
        <dbReference type="ARBA" id="ARBA00022676"/>
    </source>
</evidence>
<dbReference type="GO" id="GO:0004377">
    <property type="term" value="F:GDP-Man:Man(3)GlcNAc(2)-PP-Dol alpha-1,2-mannosyltransferase activity"/>
    <property type="evidence" value="ECO:0007669"/>
    <property type="project" value="UniProtKB-UniRule"/>
</dbReference>
<dbReference type="OMA" id="ARLYGWV"/>
<dbReference type="InParanoid" id="A0A1X7VJZ7"/>
<protein>
    <recommendedName>
        <fullName evidence="5 14">GDP-Man:Man(3)GlcNAc(2)-PP-Dol alpha-1,2-mannosyltransferase</fullName>
        <ecNumber evidence="4 14">2.4.1.131</ecNumber>
    </recommendedName>
</protein>
<accession>A0A1X7VJZ7</accession>
<feature type="transmembrane region" description="Helical" evidence="14">
    <location>
        <begin position="6"/>
        <end position="23"/>
    </location>
</feature>
<evidence type="ECO:0000256" key="5">
    <source>
        <dbReference type="ARBA" id="ARBA00022018"/>
    </source>
</evidence>
<dbReference type="UniPathway" id="UPA00378"/>
<gene>
    <name evidence="17" type="primary">105316734</name>
</gene>
<evidence type="ECO:0000256" key="4">
    <source>
        <dbReference type="ARBA" id="ARBA00012645"/>
    </source>
</evidence>
<reference evidence="17" key="2">
    <citation type="submission" date="2017-05" db="UniProtKB">
        <authorList>
            <consortium name="EnsemblMetazoa"/>
        </authorList>
    </citation>
    <scope>IDENTIFICATION</scope>
</reference>
<sequence length="462" mass="52542">MECFFIFAIGTFSLCFFLLCILGRRRPKELTIGLFHPYADAGGGGERVLWHSVAAILREWPLVRIIIYTGDPVLSKPSYKIIEKAVNRFGINFPQERVEFVRLRLRTLIEATTWPRFTLLGQCLGSLLLGAEALLRARPHILFDTMGYAFIYPLFRLMAGCPVIAYVHYPIVSTDMLKLVRSSITNFNNNQSISRSKTLTNIKILYYRVLAYLYGVVGRRANVTMVNSTWTYGHISSLWRKEGVVIVYPPCDVETFSNIKSKKEEEEEFRIVTIGQYRPEKNHQQQLEILRTLLDKPRPQDKKPVLVMIGSCRDEGDHTRVESLRKKAVELGVIDNVQLLVNVSFQRLLTEIGSGDVAIHTMINEHFGISLVECIAAGCIMIAHRSGGPKHDIVIEGDIGYLAESTEEFTEYILDVMRLSDEEKEGMRKRGVTHVKEQFSVSCFESNIVKHLGPIVRSINVN</sequence>